<keyword evidence="3 7" id="KW-0812">Transmembrane</keyword>
<feature type="transmembrane region" description="Helical" evidence="7">
    <location>
        <begin position="229"/>
        <end position="247"/>
    </location>
</feature>
<evidence type="ECO:0000313" key="9">
    <source>
        <dbReference type="EMBL" id="KAK7200690.1"/>
    </source>
</evidence>
<protein>
    <submittedName>
        <fullName evidence="9">Sec20</fullName>
    </submittedName>
</protein>
<proteinExistence type="predicted"/>
<dbReference type="AlphaFoldDB" id="A0AAW0F5V7"/>
<evidence type="ECO:0000256" key="3">
    <source>
        <dbReference type="ARBA" id="ARBA00022692"/>
    </source>
</evidence>
<feature type="region of interest" description="Disordered" evidence="6">
    <location>
        <begin position="76"/>
        <end position="112"/>
    </location>
</feature>
<evidence type="ECO:0000256" key="1">
    <source>
        <dbReference type="ARBA" id="ARBA00004211"/>
    </source>
</evidence>
<dbReference type="GO" id="GO:0016020">
    <property type="term" value="C:membrane"/>
    <property type="evidence" value="ECO:0007669"/>
    <property type="project" value="UniProtKB-SubCell"/>
</dbReference>
<keyword evidence="5 7" id="KW-0472">Membrane</keyword>
<evidence type="ECO:0000256" key="7">
    <source>
        <dbReference type="SAM" id="Phobius"/>
    </source>
</evidence>
<organism evidence="9 10">
    <name type="scientific">Novymonas esmeraldas</name>
    <dbReference type="NCBI Taxonomy" id="1808958"/>
    <lineage>
        <taxon>Eukaryota</taxon>
        <taxon>Discoba</taxon>
        <taxon>Euglenozoa</taxon>
        <taxon>Kinetoplastea</taxon>
        <taxon>Metakinetoplastina</taxon>
        <taxon>Trypanosomatida</taxon>
        <taxon>Trypanosomatidae</taxon>
        <taxon>Novymonas</taxon>
    </lineage>
</organism>
<evidence type="ECO:0000313" key="10">
    <source>
        <dbReference type="Proteomes" id="UP001430356"/>
    </source>
</evidence>
<dbReference type="InterPro" id="IPR056173">
    <property type="entry name" value="Sec20_C"/>
</dbReference>
<evidence type="ECO:0000259" key="8">
    <source>
        <dbReference type="Pfam" id="PF03908"/>
    </source>
</evidence>
<sequence length="265" mass="28377">MEVTGSPSVVRSASPQQPRAAEVCAALTRRAEQALRELHATHHAYAADRGQRQHGALSLAVAQAQQVLQALERVRDERERARREMPQPQPRPAPASAGRAPGASPPPPVTTTTLEDMQLHARMGKVRIDLRRVLPRAVAMVEDSDGAGNGTSASGQSAANTAAALRSLLHTRSMLSVELRKMDAAVHGLSGSSESLAVLHQSLQDVHSSMEAAQRLVRSLLTIQSRDGALLRVSATLFVLVVLYVLAHRVLRFFPATVYVAVGPG</sequence>
<dbReference type="Pfam" id="PF03908">
    <property type="entry name" value="Sec20"/>
    <property type="match status" value="1"/>
</dbReference>
<keyword evidence="2" id="KW-0813">Transport</keyword>
<name>A0AAW0F5V7_9TRYP</name>
<feature type="compositionally biased region" description="Polar residues" evidence="6">
    <location>
        <begin position="1"/>
        <end position="17"/>
    </location>
</feature>
<keyword evidence="4 7" id="KW-1133">Transmembrane helix</keyword>
<feature type="domain" description="Sec20 C-terminal" evidence="8">
    <location>
        <begin position="166"/>
        <end position="250"/>
    </location>
</feature>
<evidence type="ECO:0000256" key="5">
    <source>
        <dbReference type="ARBA" id="ARBA00023136"/>
    </source>
</evidence>
<feature type="compositionally biased region" description="Basic and acidic residues" evidence="6">
    <location>
        <begin position="76"/>
        <end position="85"/>
    </location>
</feature>
<comment type="caution">
    <text evidence="9">The sequence shown here is derived from an EMBL/GenBank/DDBJ whole genome shotgun (WGS) entry which is preliminary data.</text>
</comment>
<evidence type="ECO:0000256" key="6">
    <source>
        <dbReference type="SAM" id="MobiDB-lite"/>
    </source>
</evidence>
<gene>
    <name evidence="9" type="ORF">NESM_000126200</name>
</gene>
<accession>A0AAW0F5V7</accession>
<dbReference type="Proteomes" id="UP001430356">
    <property type="component" value="Unassembled WGS sequence"/>
</dbReference>
<evidence type="ECO:0000256" key="4">
    <source>
        <dbReference type="ARBA" id="ARBA00022989"/>
    </source>
</evidence>
<reference evidence="9 10" key="1">
    <citation type="journal article" date="2021" name="MBio">
        <title>A New Model Trypanosomatid, Novymonas esmeraldas: Genomic Perception of Its 'Candidatus Pandoraea novymonadis' Endosymbiont.</title>
        <authorList>
            <person name="Zakharova A."/>
            <person name="Saura A."/>
            <person name="Butenko A."/>
            <person name="Podesvova L."/>
            <person name="Warmusova S."/>
            <person name="Kostygov A.Y."/>
            <person name="Nenarokova A."/>
            <person name="Lukes J."/>
            <person name="Opperdoes F.R."/>
            <person name="Yurchenko V."/>
        </authorList>
    </citation>
    <scope>NUCLEOTIDE SEQUENCE [LARGE SCALE GENOMIC DNA]</scope>
    <source>
        <strain evidence="9 10">E262AT.01</strain>
    </source>
</reference>
<evidence type="ECO:0000256" key="2">
    <source>
        <dbReference type="ARBA" id="ARBA00022448"/>
    </source>
</evidence>
<comment type="subcellular location">
    <subcellularLocation>
        <location evidence="1">Membrane</location>
        <topology evidence="1">Single-pass type IV membrane protein</topology>
    </subcellularLocation>
</comment>
<feature type="region of interest" description="Disordered" evidence="6">
    <location>
        <begin position="1"/>
        <end position="21"/>
    </location>
</feature>
<keyword evidence="10" id="KW-1185">Reference proteome</keyword>
<dbReference type="EMBL" id="JAECZO010000007">
    <property type="protein sequence ID" value="KAK7200690.1"/>
    <property type="molecule type" value="Genomic_DNA"/>
</dbReference>